<dbReference type="EC" id="2.7.1.146" evidence="7"/>
<keyword evidence="4 7" id="KW-0418">Kinase</keyword>
<dbReference type="Gene3D" id="3.40.1190.20">
    <property type="match status" value="1"/>
</dbReference>
<evidence type="ECO:0000313" key="9">
    <source>
        <dbReference type="Proteomes" id="UP000001106"/>
    </source>
</evidence>
<dbReference type="PANTHER" id="PTHR21208">
    <property type="entry name" value="ADP-DEPENDENT GLUCOKINASE"/>
    <property type="match status" value="1"/>
</dbReference>
<sequence length="475" mass="54627">MDTSCNEYKEYRECMDYLDFSNISIFLAYNVNVDAIKYYTSGKEIQNLIERYGEDDIIEKYNEYPRKICNPIDYIARLIHAMANGKPAEVPLLDDENLNKWFDNFKYDEERMGGQVGIIANLLSILRTKKVIAYSPILSKKQAEMFVDNDNLVYPSVVDGNLVLKKPIESYKENDPLKINRIFEYKEGIEFKLGDKHIITPIANRFIVASRPDKLRLEIKEDLKEKLPEIGEQIDCAIFSGYQGIKEKYSDGKTYEYYFTKAEEDLDLLRQKNKKIKIHLEFASIQNINLRKNIINRILPKMDCLGMDETEVGNLISTMGYEELGQKIIKDSKMEDVVEASKIIMETYPNLELLQVHTLYYILVMCKKDNPLTTKQLKKILELATILAATKAKLGEISKVSDLLKGLTVPHNKYNELFKSIVDNLQKEEKYKNYKIVATPSRLVDVPKSTVGLGDTISSGAFVGYVSLLKEANKK</sequence>
<dbReference type="InterPro" id="IPR029056">
    <property type="entry name" value="Ribokinase-like"/>
</dbReference>
<comment type="cofactor">
    <cofactor evidence="7">
        <name>Mg(2+)</name>
        <dbReference type="ChEBI" id="CHEBI:18420"/>
    </cofactor>
    <text evidence="7">Binds 1 Mg(2+) ion per subunit.</text>
</comment>
<keyword evidence="5 7" id="KW-0460">Magnesium</keyword>
<comment type="function">
    <text evidence="7">Catalyzes the phosphorylation of fructose 6-phosphate to fructose 1,6-bisphosphate using ADP as the phosphate donor.</text>
</comment>
<protein>
    <recommendedName>
        <fullName evidence="7">ADP-specific phosphofructokinase</fullName>
        <ecNumber evidence="7">2.7.1.146</ecNumber>
    </recommendedName>
    <alternativeName>
        <fullName evidence="7">ADP-dependent phosphofructokinase</fullName>
        <shortName evidence="7">ADP-Pfk</shortName>
    </alternativeName>
</protein>
<feature type="binding site" evidence="7">
    <location>
        <position position="455"/>
    </location>
    <ligand>
        <name>Mg(2+)</name>
        <dbReference type="ChEBI" id="CHEBI:18420"/>
    </ligand>
</feature>
<dbReference type="Gene3D" id="3.30.1110.20">
    <property type="match status" value="1"/>
</dbReference>
<comment type="pathway">
    <text evidence="7">Carbohydrate degradation; glycolysis.</text>
</comment>
<dbReference type="GO" id="GO:0000287">
    <property type="term" value="F:magnesium ion binding"/>
    <property type="evidence" value="ECO:0007669"/>
    <property type="project" value="InterPro"/>
</dbReference>
<keyword evidence="3 7" id="KW-0479">Metal-binding</keyword>
<evidence type="ECO:0000256" key="5">
    <source>
        <dbReference type="ARBA" id="ARBA00022842"/>
    </source>
</evidence>
<dbReference type="UniPathway" id="UPA00109"/>
<dbReference type="HAMAP" id="MF_00561">
    <property type="entry name" value="ADP_PFKinase"/>
    <property type="match status" value="1"/>
</dbReference>
<dbReference type="GO" id="GO:0006096">
    <property type="term" value="P:glycolytic process"/>
    <property type="evidence" value="ECO:0007669"/>
    <property type="project" value="UniProtKB-UniRule"/>
</dbReference>
<comment type="catalytic activity">
    <reaction evidence="7">
        <text>beta-D-fructose 6-phosphate + ADP = beta-D-fructose 1,6-bisphosphate + AMP + H(+)</text>
        <dbReference type="Rhea" id="RHEA:20105"/>
        <dbReference type="ChEBI" id="CHEBI:15378"/>
        <dbReference type="ChEBI" id="CHEBI:32966"/>
        <dbReference type="ChEBI" id="CHEBI:57634"/>
        <dbReference type="ChEBI" id="CHEBI:456215"/>
        <dbReference type="ChEBI" id="CHEBI:456216"/>
        <dbReference type="EC" id="2.7.1.146"/>
    </reaction>
</comment>
<gene>
    <name evidence="7" type="primary">pfkC</name>
    <name evidence="8" type="ordered locus">Maeo_0005</name>
</gene>
<dbReference type="PIRSF" id="PIRSF015883">
    <property type="entry name" value="ADP-Pfk_glckin"/>
    <property type="match status" value="1"/>
</dbReference>
<evidence type="ECO:0000256" key="4">
    <source>
        <dbReference type="ARBA" id="ARBA00022777"/>
    </source>
</evidence>
<keyword evidence="2 7" id="KW-0808">Transferase</keyword>
<dbReference type="InterPro" id="IPR011790">
    <property type="entry name" value="ADP_PFK_arc"/>
</dbReference>
<dbReference type="GO" id="GO:0008443">
    <property type="term" value="F:phosphofructokinase activity"/>
    <property type="evidence" value="ECO:0007669"/>
    <property type="project" value="InterPro"/>
</dbReference>
<evidence type="ECO:0000256" key="6">
    <source>
        <dbReference type="ARBA" id="ARBA00023152"/>
    </source>
</evidence>
<dbReference type="PROSITE" id="PS51255">
    <property type="entry name" value="ADPK"/>
    <property type="match status" value="1"/>
</dbReference>
<keyword evidence="9" id="KW-1185">Reference proteome</keyword>
<comment type="subcellular location">
    <subcellularLocation>
        <location evidence="7">Cytoplasm</location>
    </subcellularLocation>
</comment>
<proteinExistence type="inferred from homology"/>
<dbReference type="EMBL" id="CP000743">
    <property type="protein sequence ID" value="ABR55598.1"/>
    <property type="molecule type" value="Genomic_DNA"/>
</dbReference>
<dbReference type="STRING" id="419665.Maeo_0005"/>
<dbReference type="AlphaFoldDB" id="A6USX6"/>
<dbReference type="InterPro" id="IPR015990">
    <property type="entry name" value="ADP_PFK/GK_arc"/>
</dbReference>
<name>A6USX6_META3</name>
<evidence type="ECO:0000256" key="7">
    <source>
        <dbReference type="HAMAP-Rule" id="MF_00561"/>
    </source>
</evidence>
<dbReference type="eggNOG" id="arCOG03370">
    <property type="taxonomic scope" value="Archaea"/>
</dbReference>
<dbReference type="PANTHER" id="PTHR21208:SF1">
    <property type="entry name" value="ADP-DEPENDENT GLUCOKINASE"/>
    <property type="match status" value="1"/>
</dbReference>
<reference evidence="8" key="1">
    <citation type="submission" date="2007-06" db="EMBL/GenBank/DDBJ databases">
        <title>Complete sequence of Methanococcus aeolicus Nankai-3.</title>
        <authorList>
            <consortium name="US DOE Joint Genome Institute"/>
            <person name="Copeland A."/>
            <person name="Lucas S."/>
            <person name="Lapidus A."/>
            <person name="Barry K."/>
            <person name="Glavina del Rio T."/>
            <person name="Dalin E."/>
            <person name="Tice H."/>
            <person name="Pitluck S."/>
            <person name="Chain P."/>
            <person name="Malfatti S."/>
            <person name="Shin M."/>
            <person name="Vergez L."/>
            <person name="Schmutz J."/>
            <person name="Larimer F."/>
            <person name="Land M."/>
            <person name="Hauser L."/>
            <person name="Kyrpides N."/>
            <person name="Lykidis A."/>
            <person name="Sieprawska-Lupa M."/>
            <person name="Whitman W.B."/>
            <person name="Richardson P."/>
        </authorList>
    </citation>
    <scope>NUCLEOTIDE SEQUENCE [LARGE SCALE GENOMIC DNA]</scope>
    <source>
        <strain evidence="8">Nankai-3</strain>
    </source>
</reference>
<dbReference type="Pfam" id="PF04587">
    <property type="entry name" value="ADP_PFK_GK"/>
    <property type="match status" value="1"/>
</dbReference>
<feature type="binding site" evidence="7">
    <location>
        <position position="281"/>
    </location>
    <ligand>
        <name>Mg(2+)</name>
        <dbReference type="ChEBI" id="CHEBI:18420"/>
    </ligand>
</feature>
<dbReference type="SUPFAM" id="SSF53613">
    <property type="entry name" value="Ribokinase-like"/>
    <property type="match status" value="1"/>
</dbReference>
<accession>A6USX6</accession>
<dbReference type="HOGENOM" id="CLU_046643_0_0_2"/>
<dbReference type="NCBIfam" id="TIGR02045">
    <property type="entry name" value="P_fruct_ADP"/>
    <property type="match status" value="1"/>
</dbReference>
<comment type="similarity">
    <text evidence="7">Belongs to the carbohydrate kinase PfkC family.</text>
</comment>
<feature type="active site" description="Proton acceptor" evidence="7">
    <location>
        <position position="455"/>
    </location>
</feature>
<dbReference type="Proteomes" id="UP000001106">
    <property type="component" value="Chromosome"/>
</dbReference>
<feature type="binding site" evidence="7">
    <location>
        <position position="311"/>
    </location>
    <ligand>
        <name>Mg(2+)</name>
        <dbReference type="ChEBI" id="CHEBI:18420"/>
    </ligand>
</feature>
<evidence type="ECO:0000256" key="2">
    <source>
        <dbReference type="ARBA" id="ARBA00022679"/>
    </source>
</evidence>
<dbReference type="KEGG" id="mae:Maeo_0005"/>
<dbReference type="GO" id="GO:0043844">
    <property type="term" value="F:ADP-specific phosphofructokinase activity"/>
    <property type="evidence" value="ECO:0007669"/>
    <property type="project" value="UniProtKB-EC"/>
</dbReference>
<evidence type="ECO:0000313" key="8">
    <source>
        <dbReference type="EMBL" id="ABR55598.1"/>
    </source>
</evidence>
<evidence type="ECO:0000256" key="1">
    <source>
        <dbReference type="ARBA" id="ARBA00022490"/>
    </source>
</evidence>
<keyword evidence="6 7" id="KW-0324">Glycolysis</keyword>
<dbReference type="GO" id="GO:0005737">
    <property type="term" value="C:cytoplasm"/>
    <property type="evidence" value="ECO:0007669"/>
    <property type="project" value="UniProtKB-SubCell"/>
</dbReference>
<dbReference type="InterPro" id="IPR007666">
    <property type="entry name" value="ADP_PFK/GK"/>
</dbReference>
<keyword evidence="1 7" id="KW-0963">Cytoplasm</keyword>
<dbReference type="GeneID" id="5326942"/>
<dbReference type="GO" id="GO:0006000">
    <property type="term" value="P:fructose metabolic process"/>
    <property type="evidence" value="ECO:0007669"/>
    <property type="project" value="InterPro"/>
</dbReference>
<dbReference type="RefSeq" id="WP_011972730.1">
    <property type="nucleotide sequence ID" value="NC_009635.1"/>
</dbReference>
<evidence type="ECO:0000256" key="3">
    <source>
        <dbReference type="ARBA" id="ARBA00022723"/>
    </source>
</evidence>
<organism evidence="8 9">
    <name type="scientific">Methanococcus aeolicus (strain ATCC BAA-1280 / DSM 17508 / OCM 812 / Nankai-3)</name>
    <dbReference type="NCBI Taxonomy" id="419665"/>
    <lineage>
        <taxon>Archaea</taxon>
        <taxon>Methanobacteriati</taxon>
        <taxon>Methanobacteriota</taxon>
        <taxon>Methanomada group</taxon>
        <taxon>Methanococci</taxon>
        <taxon>Methanococcales</taxon>
        <taxon>Methanococcaceae</taxon>
        <taxon>Methanococcus</taxon>
    </lineage>
</organism>